<dbReference type="EMBL" id="JAAVJH010000006">
    <property type="protein sequence ID" value="NJR79109.1"/>
    <property type="molecule type" value="Genomic_DNA"/>
</dbReference>
<dbReference type="Pfam" id="PF07676">
    <property type="entry name" value="PD40"/>
    <property type="match status" value="3"/>
</dbReference>
<feature type="domain" description="TolB N-terminal" evidence="7">
    <location>
        <begin position="54"/>
        <end position="167"/>
    </location>
</feature>
<evidence type="ECO:0000256" key="2">
    <source>
        <dbReference type="ARBA" id="ARBA00009820"/>
    </source>
</evidence>
<reference evidence="8 9" key="1">
    <citation type="submission" date="2020-03" db="EMBL/GenBank/DDBJ databases">
        <authorList>
            <person name="Wang L."/>
            <person name="He N."/>
            <person name="Li Y."/>
            <person name="Fang Y."/>
            <person name="Zhang F."/>
        </authorList>
    </citation>
    <scope>NUCLEOTIDE SEQUENCE [LARGE SCALE GENOMIC DNA]</scope>
    <source>
        <strain evidence="8 9">36D10-4-7</strain>
    </source>
</reference>
<dbReference type="PANTHER" id="PTHR36842:SF1">
    <property type="entry name" value="PROTEIN TOLB"/>
    <property type="match status" value="1"/>
</dbReference>
<proteinExistence type="inferred from homology"/>
<dbReference type="Pfam" id="PF04052">
    <property type="entry name" value="TolB_N"/>
    <property type="match status" value="1"/>
</dbReference>
<dbReference type="Proteomes" id="UP000732399">
    <property type="component" value="Unassembled WGS sequence"/>
</dbReference>
<dbReference type="Gene3D" id="2.120.10.30">
    <property type="entry name" value="TolB, C-terminal domain"/>
    <property type="match status" value="1"/>
</dbReference>
<evidence type="ECO:0000313" key="9">
    <source>
        <dbReference type="Proteomes" id="UP000732399"/>
    </source>
</evidence>
<feature type="compositionally biased region" description="Low complexity" evidence="6">
    <location>
        <begin position="39"/>
        <end position="48"/>
    </location>
</feature>
<comment type="subunit">
    <text evidence="5">The Tol-Pal system is composed of five core proteins: the inner membrane proteins TolA, TolQ and TolR, the periplasmic protein TolB and the outer membrane protein Pal. They form a network linking the inner and outer membranes and the peptidoglycan layer.</text>
</comment>
<evidence type="ECO:0000256" key="6">
    <source>
        <dbReference type="SAM" id="MobiDB-lite"/>
    </source>
</evidence>
<evidence type="ECO:0000256" key="4">
    <source>
        <dbReference type="ARBA" id="ARBA00022764"/>
    </source>
</evidence>
<evidence type="ECO:0000259" key="7">
    <source>
        <dbReference type="Pfam" id="PF04052"/>
    </source>
</evidence>
<feature type="signal peptide" evidence="5">
    <location>
        <begin position="1"/>
        <end position="30"/>
    </location>
</feature>
<name>A0ABX1CMA6_9SPHN</name>
<evidence type="ECO:0000256" key="5">
    <source>
        <dbReference type="HAMAP-Rule" id="MF_00671"/>
    </source>
</evidence>
<dbReference type="NCBIfam" id="TIGR02800">
    <property type="entry name" value="propeller_TolB"/>
    <property type="match status" value="1"/>
</dbReference>
<keyword evidence="9" id="KW-1185">Reference proteome</keyword>
<keyword evidence="4 5" id="KW-0574">Periplasm</keyword>
<evidence type="ECO:0000256" key="3">
    <source>
        <dbReference type="ARBA" id="ARBA00022729"/>
    </source>
</evidence>
<comment type="similarity">
    <text evidence="2 5">Belongs to the TolB family.</text>
</comment>
<dbReference type="InterPro" id="IPR007195">
    <property type="entry name" value="TolB_N"/>
</dbReference>
<dbReference type="SUPFAM" id="SSF52964">
    <property type="entry name" value="TolB, N-terminal domain"/>
    <property type="match status" value="1"/>
</dbReference>
<dbReference type="RefSeq" id="WP_168134925.1">
    <property type="nucleotide sequence ID" value="NZ_JAAVJH010000006.1"/>
</dbReference>
<evidence type="ECO:0000313" key="8">
    <source>
        <dbReference type="EMBL" id="NJR79109.1"/>
    </source>
</evidence>
<organism evidence="8 9">
    <name type="scientific">Sphingomonas corticis</name>
    <dbReference type="NCBI Taxonomy" id="2722791"/>
    <lineage>
        <taxon>Bacteria</taxon>
        <taxon>Pseudomonadati</taxon>
        <taxon>Pseudomonadota</taxon>
        <taxon>Alphaproteobacteria</taxon>
        <taxon>Sphingomonadales</taxon>
        <taxon>Sphingomonadaceae</taxon>
        <taxon>Sphingomonas</taxon>
    </lineage>
</organism>
<feature type="chain" id="PRO_5044928538" description="Tol-Pal system protein TolB" evidence="5">
    <location>
        <begin position="31"/>
        <end position="471"/>
    </location>
</feature>
<dbReference type="HAMAP" id="MF_00671">
    <property type="entry name" value="TolB"/>
    <property type="match status" value="1"/>
</dbReference>
<feature type="region of interest" description="Disordered" evidence="6">
    <location>
        <begin position="33"/>
        <end position="55"/>
    </location>
</feature>
<dbReference type="Gene3D" id="3.40.50.10070">
    <property type="entry name" value="TolB, N-terminal domain"/>
    <property type="match status" value="1"/>
</dbReference>
<dbReference type="PANTHER" id="PTHR36842">
    <property type="entry name" value="PROTEIN TOLB HOMOLOG"/>
    <property type="match status" value="1"/>
</dbReference>
<keyword evidence="3 5" id="KW-0732">Signal</keyword>
<sequence precursor="true">MTILHPLRTGAVSLLALAFATVTPALPANAQVTPPPLTAPTSAPTSAPQGGGPLEVDVTGGISAPMPIAIPAMPTPAVASTPAGSTDTLGRQLSEIIANDLRNSGLFTPLPPAQLRAVVVPEVTAPAFDYWGGSGAQALVQGYIRANGDGSLTVGCYLYDVSARTELTRQGFVVPPSDWRRAAHKCADTVYQRLTGEGPYFDSRVAYISETGPKGNRIKRLAIMDQDGANHRFLTTGSAIALTPRFAPNQQSIVYMSYVGKAPSIYVYDIGSGRQRLVVQNVATTFAPRFSPDGRWILFSMATGGNTDLYRVPAAGGSPQRLTNSPGIDTGGSYSPDGSRIVFESDRSGGQQLYVMNADGSNQQRISFGGGRYATPVWSPRGDLIAFTKIAGAFRIGIMSPGGSGEKLLTNSWQDEGPSWSPNGRVLMFYRAGRGSAGKADLWSVDLTGVNERRVPTPLDGSDPGWGPLRP</sequence>
<keyword evidence="5" id="KW-0131">Cell cycle</keyword>
<gene>
    <name evidence="5 8" type="primary">tolB</name>
    <name evidence="8" type="ORF">HBH26_10975</name>
</gene>
<comment type="subcellular location">
    <subcellularLocation>
        <location evidence="1 5">Periplasm</location>
    </subcellularLocation>
</comment>
<comment type="function">
    <text evidence="5">Part of the Tol-Pal system, which plays a role in outer membrane invagination during cell division and is important for maintaining outer membrane integrity.</text>
</comment>
<dbReference type="SUPFAM" id="SSF69304">
    <property type="entry name" value="Tricorn protease N-terminal domain"/>
    <property type="match status" value="1"/>
</dbReference>
<protein>
    <recommendedName>
        <fullName evidence="5">Tol-Pal system protein TolB</fullName>
    </recommendedName>
</protein>
<keyword evidence="5" id="KW-0132">Cell division</keyword>
<evidence type="ECO:0000256" key="1">
    <source>
        <dbReference type="ARBA" id="ARBA00004418"/>
    </source>
</evidence>
<comment type="caution">
    <text evidence="8">The sequence shown here is derived from an EMBL/GenBank/DDBJ whole genome shotgun (WGS) entry which is preliminary data.</text>
</comment>
<accession>A0ABX1CMA6</accession>
<dbReference type="InterPro" id="IPR014167">
    <property type="entry name" value="Tol-Pal_TolB"/>
</dbReference>
<dbReference type="InterPro" id="IPR011042">
    <property type="entry name" value="6-blade_b-propeller_TolB-like"/>
</dbReference>
<dbReference type="InterPro" id="IPR011659">
    <property type="entry name" value="WD40"/>
</dbReference>